<feature type="region of interest" description="Disordered" evidence="1">
    <location>
        <begin position="19"/>
        <end position="60"/>
    </location>
</feature>
<evidence type="ECO:0000256" key="1">
    <source>
        <dbReference type="SAM" id="MobiDB-lite"/>
    </source>
</evidence>
<evidence type="ECO:0000313" key="2">
    <source>
        <dbReference type="EMBL" id="OAA53656.1"/>
    </source>
</evidence>
<gene>
    <name evidence="2" type="ORF">SPI_09363</name>
</gene>
<comment type="caution">
    <text evidence="2">The sequence shown here is derived from an EMBL/GenBank/DDBJ whole genome shotgun (WGS) entry which is preliminary data.</text>
</comment>
<keyword evidence="3" id="KW-1185">Reference proteome</keyword>
<feature type="compositionally biased region" description="Basic residues" evidence="1">
    <location>
        <begin position="25"/>
        <end position="34"/>
    </location>
</feature>
<dbReference type="Proteomes" id="UP000076874">
    <property type="component" value="Unassembled WGS sequence"/>
</dbReference>
<feature type="compositionally biased region" description="Polar residues" evidence="1">
    <location>
        <begin position="38"/>
        <end position="56"/>
    </location>
</feature>
<organism evidence="2 3">
    <name type="scientific">Niveomyces insectorum RCEF 264</name>
    <dbReference type="NCBI Taxonomy" id="1081102"/>
    <lineage>
        <taxon>Eukaryota</taxon>
        <taxon>Fungi</taxon>
        <taxon>Dikarya</taxon>
        <taxon>Ascomycota</taxon>
        <taxon>Pezizomycotina</taxon>
        <taxon>Sordariomycetes</taxon>
        <taxon>Hypocreomycetidae</taxon>
        <taxon>Hypocreales</taxon>
        <taxon>Cordycipitaceae</taxon>
        <taxon>Niveomyces</taxon>
    </lineage>
</organism>
<protein>
    <submittedName>
        <fullName evidence="2">Uncharacterized protein</fullName>
    </submittedName>
</protein>
<sequence>MESRFLVFYQVSAQDIQQQQQQKQQRARANKKGKVGFASSSGQSIAIDKGSNSGNAATDARGAIHGQLSEKTAAAFSTTRASDEPSITLFEKGGK</sequence>
<accession>A0A167LXT9</accession>
<dbReference type="AlphaFoldDB" id="A0A167LXT9"/>
<evidence type="ECO:0000313" key="3">
    <source>
        <dbReference type="Proteomes" id="UP000076874"/>
    </source>
</evidence>
<name>A0A167LXT9_9HYPO</name>
<feature type="region of interest" description="Disordered" evidence="1">
    <location>
        <begin position="75"/>
        <end position="95"/>
    </location>
</feature>
<dbReference type="EMBL" id="AZHD01000028">
    <property type="protein sequence ID" value="OAA53656.1"/>
    <property type="molecule type" value="Genomic_DNA"/>
</dbReference>
<reference evidence="2 3" key="1">
    <citation type="journal article" date="2016" name="Genome Biol. Evol.">
        <title>Divergent and convergent evolution of fungal pathogenicity.</title>
        <authorList>
            <person name="Shang Y."/>
            <person name="Xiao G."/>
            <person name="Zheng P."/>
            <person name="Cen K."/>
            <person name="Zhan S."/>
            <person name="Wang C."/>
        </authorList>
    </citation>
    <scope>NUCLEOTIDE SEQUENCE [LARGE SCALE GENOMIC DNA]</scope>
    <source>
        <strain evidence="2 3">RCEF 264</strain>
    </source>
</reference>
<proteinExistence type="predicted"/>